<comment type="caution">
    <text evidence="2">The sequence shown here is derived from an EMBL/GenBank/DDBJ whole genome shotgun (WGS) entry which is preliminary data.</text>
</comment>
<accession>A0A9X1XFZ4</accession>
<keyword evidence="3" id="KW-1185">Reference proteome</keyword>
<proteinExistence type="predicted"/>
<sequence length="172" mass="19589">MSIFVRQKKTLTVLALLLFTIAGSAWYYISTTSVTEQVEASGTGQASAESYSTIIASYHQYYNKTLCFDADNHINWNDQQEHARQLVTRISTLQVKNEKVEKDLQNAKDLAQEVTSTKDKTALIYLHRIFHDLDKAVNHYKQKDSFGYTYTGTGKRWFGGGVNKVEEHIAKN</sequence>
<evidence type="ECO:0000313" key="3">
    <source>
        <dbReference type="Proteomes" id="UP001139011"/>
    </source>
</evidence>
<dbReference type="RefSeq" id="WP_248254125.1">
    <property type="nucleotide sequence ID" value="NZ_JAIWJX010000002.1"/>
</dbReference>
<evidence type="ECO:0000313" key="2">
    <source>
        <dbReference type="EMBL" id="MCK6258893.1"/>
    </source>
</evidence>
<organism evidence="2 3">
    <name type="scientific">Fictibacillus marinisediminis</name>
    <dbReference type="NCBI Taxonomy" id="2878389"/>
    <lineage>
        <taxon>Bacteria</taxon>
        <taxon>Bacillati</taxon>
        <taxon>Bacillota</taxon>
        <taxon>Bacilli</taxon>
        <taxon>Bacillales</taxon>
        <taxon>Fictibacillaceae</taxon>
        <taxon>Fictibacillus</taxon>
    </lineage>
</organism>
<feature type="coiled-coil region" evidence="1">
    <location>
        <begin position="83"/>
        <end position="117"/>
    </location>
</feature>
<name>A0A9X1XFZ4_9BACL</name>
<gene>
    <name evidence="2" type="ORF">LCY76_20185</name>
</gene>
<dbReference type="EMBL" id="JAIWJX010000002">
    <property type="protein sequence ID" value="MCK6258893.1"/>
    <property type="molecule type" value="Genomic_DNA"/>
</dbReference>
<protein>
    <submittedName>
        <fullName evidence="2">Uncharacterized protein</fullName>
    </submittedName>
</protein>
<evidence type="ECO:0000256" key="1">
    <source>
        <dbReference type="SAM" id="Coils"/>
    </source>
</evidence>
<dbReference type="Proteomes" id="UP001139011">
    <property type="component" value="Unassembled WGS sequence"/>
</dbReference>
<keyword evidence="1" id="KW-0175">Coiled coil</keyword>
<reference evidence="2" key="1">
    <citation type="submission" date="2021-09" db="EMBL/GenBank/DDBJ databases">
        <title>Genome analysis of Fictibacillus sp. KIGAM418 isolated from marine sediment.</title>
        <authorList>
            <person name="Seo M.-J."/>
            <person name="Cho E.-S."/>
            <person name="Hwang C.Y."/>
        </authorList>
    </citation>
    <scope>NUCLEOTIDE SEQUENCE</scope>
    <source>
        <strain evidence="2">KIGAM418</strain>
    </source>
</reference>
<dbReference type="AlphaFoldDB" id="A0A9X1XFZ4"/>